<feature type="transmembrane region" description="Helical" evidence="1">
    <location>
        <begin position="102"/>
        <end position="135"/>
    </location>
</feature>
<dbReference type="OrthoDB" id="86127at2157"/>
<evidence type="ECO:0000313" key="2">
    <source>
        <dbReference type="EMBL" id="QEK79134.1"/>
    </source>
</evidence>
<name>A0A5C0XTF1_PYRFU</name>
<dbReference type="AlphaFoldDB" id="A0A5C0XTF1"/>
<proteinExistence type="predicted"/>
<dbReference type="GeneID" id="41713326"/>
<sequence length="197" mass="23593">MIKVKDSVEVALELDEKRVYEHIAHESAEDMVRIISSVDAERAKLKGMTVHYIDDWDLLIRERIRKGKRHTAFDFYNPTLLETWEEKVKLAKKILRWRKYSIMGIIALIIGLGILTFFLEIPLVIFGLALFPVLFYLNDYLLQKVDTIYYELVQFFIYELRELVKRYKLDPKKYGFTLYNLDYRDVEFNRNRGIVKL</sequence>
<dbReference type="EMBL" id="CP023154">
    <property type="protein sequence ID" value="QEK79134.1"/>
    <property type="molecule type" value="Genomic_DNA"/>
</dbReference>
<keyword evidence="1" id="KW-0812">Transmembrane</keyword>
<accession>A0A5C0XTF1</accession>
<dbReference type="Proteomes" id="UP000324354">
    <property type="component" value="Chromosome"/>
</dbReference>
<organism evidence="2 3">
    <name type="scientific">Pyrococcus furiosus (strain ATCC 43587 / DSM 3638 / JCM 8422 / Vc1)</name>
    <dbReference type="NCBI Taxonomy" id="186497"/>
    <lineage>
        <taxon>Archaea</taxon>
        <taxon>Methanobacteriati</taxon>
        <taxon>Methanobacteriota</taxon>
        <taxon>Thermococci</taxon>
        <taxon>Thermococcales</taxon>
        <taxon>Thermococcaceae</taxon>
        <taxon>Pyrococcus</taxon>
    </lineage>
</organism>
<dbReference type="RefSeq" id="WP_011012655.1">
    <property type="nucleotide sequence ID" value="NC_003413.1"/>
</dbReference>
<evidence type="ECO:0000256" key="1">
    <source>
        <dbReference type="SAM" id="Phobius"/>
    </source>
</evidence>
<keyword evidence="1" id="KW-0472">Membrane</keyword>
<evidence type="ECO:0000313" key="3">
    <source>
        <dbReference type="Proteomes" id="UP000324354"/>
    </source>
</evidence>
<dbReference type="GeneID" id="13300818"/>
<keyword evidence="1" id="KW-1133">Transmembrane helix</keyword>
<reference evidence="2 3" key="1">
    <citation type="submission" date="2017-08" db="EMBL/GenBank/DDBJ databases">
        <title>Resequencing and Reannotation of the genome of Pyrococcus furiosus type strain DSM3638.</title>
        <authorList>
            <person name="Reichelt R.M."/>
            <person name="Bunk B."/>
        </authorList>
    </citation>
    <scope>NUCLEOTIDE SEQUENCE [LARGE SCALE GENOMIC DNA]</scope>
    <source>
        <strain evidence="2 3">DSM 3638</strain>
    </source>
</reference>
<gene>
    <name evidence="2" type="ORF">PFDSM3638_07590</name>
</gene>
<protein>
    <submittedName>
        <fullName evidence="2">Uncharacterized protein</fullName>
    </submittedName>
</protein>